<dbReference type="EMBL" id="JAUSVS010000002">
    <property type="protein sequence ID" value="MDQ0463928.1"/>
    <property type="molecule type" value="Genomic_DNA"/>
</dbReference>
<dbReference type="PANTHER" id="PTHR35580:SF1">
    <property type="entry name" value="PHYTASE-LIKE DOMAIN-CONTAINING PROTEIN"/>
    <property type="match status" value="1"/>
</dbReference>
<evidence type="ECO:0000313" key="3">
    <source>
        <dbReference type="Proteomes" id="UP001228905"/>
    </source>
</evidence>
<proteinExistence type="predicted"/>
<protein>
    <recommendedName>
        <fullName evidence="4">Transcriptional regulator</fullName>
    </recommendedName>
</protein>
<dbReference type="SUPFAM" id="SSF101898">
    <property type="entry name" value="NHL repeat"/>
    <property type="match status" value="1"/>
</dbReference>
<reference evidence="2 3" key="1">
    <citation type="submission" date="2023-07" db="EMBL/GenBank/DDBJ databases">
        <title>Genomic Encyclopedia of Type Strains, Phase IV (KMG-IV): sequencing the most valuable type-strain genomes for metagenomic binning, comparative biology and taxonomic classification.</title>
        <authorList>
            <person name="Goeker M."/>
        </authorList>
    </citation>
    <scope>NUCLEOTIDE SEQUENCE [LARGE SCALE GENOMIC DNA]</scope>
    <source>
        <strain evidence="2 3">DSM 18695</strain>
    </source>
</reference>
<evidence type="ECO:0008006" key="4">
    <source>
        <dbReference type="Google" id="ProtNLM"/>
    </source>
</evidence>
<feature type="region of interest" description="Disordered" evidence="1">
    <location>
        <begin position="877"/>
        <end position="896"/>
    </location>
</feature>
<sequence length="917" mass="93949">MAIGIDSSVLLGYYQSRTSGGSLLAAATGGTSGAVVNGKRIYAPTAPWATGSSAPKMADLTKQVLAGHRFIDENAAQLDLPGASADYKKLFALYQGLNALNGVVEQANAKTTSALEMTGLTRAFTRGLKDTVAYADTVKLDDIRLTRGTAMITDRTKVGVPRPDYTYTTDTIETGHVTDPVDAFQGAVAFTIQVKRLNVTQNLDINLADMGSTPRSMSNVTSYINSKLEAAGLHSRFSIARTPGEVKTVKVGTTSVTLPAEADKLAFKITGDSAEQLTFSAAATTPAVYIASTSGNPDPDKNTKTDDAVYQNKLMKLDTGVTGDGAQLFNQTLEKSIKQVRTSQTTADGSVYVLADVNGAVDGQTLQGTTDVALIKYDSAGKIIFTRTLGAADEAQGLNLAVSADGKVAVAGKVTGDLLGATNGALNSGADTGLSDSFVTLYDDKGDEIWTQRRGALQQDEATAVGFGADGTVYVGGRTKSTLPGGGTTAGGWDGYITGIGTTSKGLPTVKFTQQFGGTGDEGVTDLVVNGSQVIVAGKDGQNAVLRSFDVSGAAPTLTATRDLGDLQGGNIAGLKLDGGQLYIAGATRNGALAVGNPGVAYTGGMDAYAARISTDLTSTASDRLSYFGGAEDDTVTTMAVANGQVWVAGKAGLHLPGVVDIGANDGYMAQINMATGTTAAAQRITGKDGYTTPTSIAVDASGASALDKLGLPKGALTYTDSQKIVSATSARAGDQFQIRTSVGGALTTVTLEANDTLDTLKTKVARAAGYKAKVEVVSDSGVKRLKISPATDTSSVEILPGKGSKDLLAAIGLDQGVVRNTIFKDGKSQSADGKGNVYGLSLTTDLDISTADARKATLAALSTALGAIRSAYRDLESAAKPKPPESKGGASGPVPAYLTNQVANYQAALDRLTGGG</sequence>
<gene>
    <name evidence="2" type="ORF">QO010_001699</name>
</gene>
<dbReference type="RefSeq" id="WP_307348206.1">
    <property type="nucleotide sequence ID" value="NZ_JAUSVS010000002.1"/>
</dbReference>
<organism evidence="2 3">
    <name type="scientific">Caulobacter ginsengisoli</name>
    <dbReference type="NCBI Taxonomy" id="400775"/>
    <lineage>
        <taxon>Bacteria</taxon>
        <taxon>Pseudomonadati</taxon>
        <taxon>Pseudomonadota</taxon>
        <taxon>Alphaproteobacteria</taxon>
        <taxon>Caulobacterales</taxon>
        <taxon>Caulobacteraceae</taxon>
        <taxon>Caulobacter</taxon>
    </lineage>
</organism>
<feature type="compositionally biased region" description="Basic and acidic residues" evidence="1">
    <location>
        <begin position="877"/>
        <end position="886"/>
    </location>
</feature>
<name>A0ABU0IPJ5_9CAUL</name>
<evidence type="ECO:0000313" key="2">
    <source>
        <dbReference type="EMBL" id="MDQ0463928.1"/>
    </source>
</evidence>
<evidence type="ECO:0000256" key="1">
    <source>
        <dbReference type="SAM" id="MobiDB-lite"/>
    </source>
</evidence>
<comment type="caution">
    <text evidence="2">The sequence shown here is derived from an EMBL/GenBank/DDBJ whole genome shotgun (WGS) entry which is preliminary data.</text>
</comment>
<keyword evidence="3" id="KW-1185">Reference proteome</keyword>
<dbReference type="Proteomes" id="UP001228905">
    <property type="component" value="Unassembled WGS sequence"/>
</dbReference>
<accession>A0ABU0IPJ5</accession>
<dbReference type="PANTHER" id="PTHR35580">
    <property type="entry name" value="CELL SURFACE GLYCOPROTEIN (S-LAYER PROTEIN)-LIKE PROTEIN"/>
    <property type="match status" value="1"/>
</dbReference>
<dbReference type="InterPro" id="IPR052918">
    <property type="entry name" value="Motility_Chemotaxis_Reg"/>
</dbReference>